<sequence>MKMRHMKALAIKFIFTAVVLYSLLTIFEAASLTEILLISLLVTGIAYLIGDLVILRRFSNLVATIADFGLAFAAIWLFSSFFIYAASPIVTVSAFSAFFLAISEALFHIYMNEKVFEKEDDRRDDLTFTKSRLQAEFSEEEDIDYIRKKKKRPE</sequence>
<dbReference type="InterPro" id="IPR019649">
    <property type="entry name" value="DUF2512"/>
</dbReference>
<evidence type="ECO:0000256" key="1">
    <source>
        <dbReference type="SAM" id="Phobius"/>
    </source>
</evidence>
<proteinExistence type="predicted"/>
<accession>A0A494ZXG9</accession>
<feature type="transmembrane region" description="Helical" evidence="1">
    <location>
        <begin position="9"/>
        <end position="29"/>
    </location>
</feature>
<reference evidence="2 3" key="1">
    <citation type="journal article" date="2016" name="Int. J. Syst. Evol. Microbiol.">
        <title>Oceanobacillus halophilus sp. nov., a novel moderately halophilic bacterium from a hypersaline lake.</title>
        <authorList>
            <person name="Amoozegar M.A."/>
            <person name="Bagheri M."/>
            <person name="Makhdoumi A."/>
            <person name="Nikou M.M."/>
            <person name="Fazeli S.A.S."/>
            <person name="Schumann P."/>
            <person name="Sproer C."/>
            <person name="Sanchez-Porro C."/>
            <person name="Ventosa A."/>
        </authorList>
    </citation>
    <scope>NUCLEOTIDE SEQUENCE [LARGE SCALE GENOMIC DNA]</scope>
    <source>
        <strain evidence="2 3">DSM 23996</strain>
    </source>
</reference>
<organism evidence="2 3">
    <name type="scientific">Oceanobacillus halophilus</name>
    <dbReference type="NCBI Taxonomy" id="930130"/>
    <lineage>
        <taxon>Bacteria</taxon>
        <taxon>Bacillati</taxon>
        <taxon>Bacillota</taxon>
        <taxon>Bacilli</taxon>
        <taxon>Bacillales</taxon>
        <taxon>Bacillaceae</taxon>
        <taxon>Oceanobacillus</taxon>
    </lineage>
</organism>
<keyword evidence="1" id="KW-1133">Transmembrane helix</keyword>
<feature type="transmembrane region" description="Helical" evidence="1">
    <location>
        <begin position="61"/>
        <end position="83"/>
    </location>
</feature>
<dbReference type="Proteomes" id="UP000269301">
    <property type="component" value="Unassembled WGS sequence"/>
</dbReference>
<name>A0A494ZXG9_9BACI</name>
<evidence type="ECO:0000313" key="2">
    <source>
        <dbReference type="EMBL" id="RKQ29677.1"/>
    </source>
</evidence>
<keyword evidence="1" id="KW-0812">Transmembrane</keyword>
<comment type="caution">
    <text evidence="2">The sequence shown here is derived from an EMBL/GenBank/DDBJ whole genome shotgun (WGS) entry which is preliminary data.</text>
</comment>
<dbReference type="EMBL" id="RBZP01000022">
    <property type="protein sequence ID" value="RKQ29677.1"/>
    <property type="molecule type" value="Genomic_DNA"/>
</dbReference>
<protein>
    <submittedName>
        <fullName evidence="2">DUF2512 family protein</fullName>
    </submittedName>
</protein>
<keyword evidence="1" id="KW-0472">Membrane</keyword>
<feature type="transmembrane region" description="Helical" evidence="1">
    <location>
        <begin position="35"/>
        <end position="54"/>
    </location>
</feature>
<evidence type="ECO:0000313" key="3">
    <source>
        <dbReference type="Proteomes" id="UP000269301"/>
    </source>
</evidence>
<gene>
    <name evidence="2" type="ORF">D8M06_17255</name>
</gene>
<feature type="transmembrane region" description="Helical" evidence="1">
    <location>
        <begin position="89"/>
        <end position="110"/>
    </location>
</feature>
<dbReference type="Pfam" id="PF10710">
    <property type="entry name" value="DUF2512"/>
    <property type="match status" value="1"/>
</dbReference>
<dbReference type="AlphaFoldDB" id="A0A494ZXG9"/>
<keyword evidence="3" id="KW-1185">Reference proteome</keyword>